<evidence type="ECO:0008006" key="3">
    <source>
        <dbReference type="Google" id="ProtNLM"/>
    </source>
</evidence>
<comment type="caution">
    <text evidence="1">The sequence shown here is derived from an EMBL/GenBank/DDBJ whole genome shotgun (WGS) entry which is preliminary data.</text>
</comment>
<dbReference type="Proteomes" id="UP000481043">
    <property type="component" value="Unassembled WGS sequence"/>
</dbReference>
<dbReference type="InterPro" id="IPR027417">
    <property type="entry name" value="P-loop_NTPase"/>
</dbReference>
<dbReference type="Gene3D" id="3.40.50.300">
    <property type="entry name" value="P-loop containing nucleotide triphosphate hydrolases"/>
    <property type="match status" value="1"/>
</dbReference>
<organism evidence="1 2">
    <name type="scientific">Bacillus mesophilus</name>
    <dbReference type="NCBI Taxonomy" id="1808955"/>
    <lineage>
        <taxon>Bacteria</taxon>
        <taxon>Bacillati</taxon>
        <taxon>Bacillota</taxon>
        <taxon>Bacilli</taxon>
        <taxon>Bacillales</taxon>
        <taxon>Bacillaceae</taxon>
        <taxon>Bacillus</taxon>
    </lineage>
</organism>
<proteinExistence type="predicted"/>
<dbReference type="RefSeq" id="WP_163179748.1">
    <property type="nucleotide sequence ID" value="NZ_JAAIWM010000003.1"/>
</dbReference>
<evidence type="ECO:0000313" key="1">
    <source>
        <dbReference type="EMBL" id="NEY72297.1"/>
    </source>
</evidence>
<evidence type="ECO:0000313" key="2">
    <source>
        <dbReference type="Proteomes" id="UP000481043"/>
    </source>
</evidence>
<dbReference type="EMBL" id="JAAIWM010000003">
    <property type="protein sequence ID" value="NEY72297.1"/>
    <property type="molecule type" value="Genomic_DNA"/>
</dbReference>
<accession>A0A6M0Q7K9</accession>
<reference evidence="1 2" key="1">
    <citation type="submission" date="2020-02" db="EMBL/GenBank/DDBJ databases">
        <title>Bacillus aquiflavi sp. nov., isolated from yellow water of strong flavor Chinese baijiu in Yibin region of China.</title>
        <authorList>
            <person name="Xie J."/>
        </authorList>
    </citation>
    <scope>NUCLEOTIDE SEQUENCE [LARGE SCALE GENOMIC DNA]</scope>
    <source>
        <strain evidence="1 2">SA4</strain>
    </source>
</reference>
<dbReference type="SUPFAM" id="SSF52540">
    <property type="entry name" value="P-loop containing nucleoside triphosphate hydrolases"/>
    <property type="match status" value="1"/>
</dbReference>
<gene>
    <name evidence="1" type="ORF">G4D63_11225</name>
</gene>
<protein>
    <recommendedName>
        <fullName evidence="3">Thymidylate kinase-like domain-containing protein</fullName>
    </recommendedName>
</protein>
<name>A0A6M0Q7K9_9BACI</name>
<keyword evidence="2" id="KW-1185">Reference proteome</keyword>
<dbReference type="AlphaFoldDB" id="A0A6M0Q7K9"/>
<sequence length="438" mass="51588">MDKDEFIWEIIKALNLSNFKWCIPSGYQELPRVNSDIDVIVSEKPIMVVKYLLNYFAGKDVGWKLVHLHKGKNCYCVFASVMNNQLDYLFLDLSQHYYYQGKKVISGDIFLEKVELFNQIPIPSVHVEFIYIFIKRVGKLQMTEEQFARLSESFYLDPTGCLKMLKLFWSDIESKQIEALVMEKDYEGLQNALPEYRNRLLTKNLLKLLSLYYCDYQLKLVKLIRRIWHSPGLEVICLGPDGSGKSTTIKEIESFISPLLKVRKYHLRSFPSKVYKGDSMTKKSPYGESKQNKLVSIVKIVIYFLTFWFGRVFITNPQKLQTRMILFDRSYHDITIDPSRFRLNCPAWFTRLISTVFPKPDLFFIFDAPTEVIQARKQEVSYEETEQQRINYLAFAEENRDTAFIINTEDGQGDTLVRVMNILFCYMEDREKVRLKVE</sequence>